<dbReference type="Proteomes" id="UP000199691">
    <property type="component" value="Unassembled WGS sequence"/>
</dbReference>
<keyword evidence="2" id="KW-1185">Reference proteome</keyword>
<dbReference type="EMBL" id="FNIX01000003">
    <property type="protein sequence ID" value="SDO61344.1"/>
    <property type="molecule type" value="Genomic_DNA"/>
</dbReference>
<accession>A0A1H0KZ75</accession>
<evidence type="ECO:0000313" key="1">
    <source>
        <dbReference type="EMBL" id="SDO61344.1"/>
    </source>
</evidence>
<organism evidence="1 2">
    <name type="scientific">Lentzea jiangxiensis</name>
    <dbReference type="NCBI Taxonomy" id="641025"/>
    <lineage>
        <taxon>Bacteria</taxon>
        <taxon>Bacillati</taxon>
        <taxon>Actinomycetota</taxon>
        <taxon>Actinomycetes</taxon>
        <taxon>Pseudonocardiales</taxon>
        <taxon>Pseudonocardiaceae</taxon>
        <taxon>Lentzea</taxon>
    </lineage>
</organism>
<protein>
    <submittedName>
        <fullName evidence="1">Uncharacterized protein</fullName>
    </submittedName>
</protein>
<dbReference type="AlphaFoldDB" id="A0A1H0KZ75"/>
<name>A0A1H0KZ75_9PSEU</name>
<sequence>MNAVAEQHDATILGESVTRCAVDFPEHPEI</sequence>
<proteinExistence type="predicted"/>
<reference evidence="2" key="1">
    <citation type="submission" date="2016-10" db="EMBL/GenBank/DDBJ databases">
        <authorList>
            <person name="Varghese N."/>
            <person name="Submissions S."/>
        </authorList>
    </citation>
    <scope>NUCLEOTIDE SEQUENCE [LARGE SCALE GENOMIC DNA]</scope>
    <source>
        <strain evidence="2">CGMCC 4.6609</strain>
    </source>
</reference>
<evidence type="ECO:0000313" key="2">
    <source>
        <dbReference type="Proteomes" id="UP000199691"/>
    </source>
</evidence>
<gene>
    <name evidence="1" type="ORF">SAMN05421507_103126</name>
</gene>